<gene>
    <name evidence="2" type="ORF">EAE32_04675</name>
</gene>
<dbReference type="Proteomes" id="UP000277871">
    <property type="component" value="Unassembled WGS sequence"/>
</dbReference>
<proteinExistence type="predicted"/>
<evidence type="ECO:0000256" key="1">
    <source>
        <dbReference type="SAM" id="Phobius"/>
    </source>
</evidence>
<evidence type="ECO:0000313" key="3">
    <source>
        <dbReference type="Proteomes" id="UP000277871"/>
    </source>
</evidence>
<dbReference type="RefSeq" id="WP_121864313.1">
    <property type="nucleotide sequence ID" value="NZ_RDEX01000001.1"/>
</dbReference>
<dbReference type="EMBL" id="RDEX01000001">
    <property type="protein sequence ID" value="RLY94482.1"/>
    <property type="molecule type" value="Genomic_DNA"/>
</dbReference>
<comment type="caution">
    <text evidence="2">The sequence shown here is derived from an EMBL/GenBank/DDBJ whole genome shotgun (WGS) entry which is preliminary data.</text>
</comment>
<reference evidence="2 3" key="1">
    <citation type="submission" date="2018-10" db="EMBL/GenBank/DDBJ databases">
        <title>Kocuria tytonicola, new bacteria from the preen glands of American barn owls (Tyto furcata).</title>
        <authorList>
            <person name="Braun M.S."/>
            <person name="Wang E."/>
            <person name="Zimmermann S."/>
            <person name="Boutin S."/>
            <person name="Wagner H."/>
            <person name="Wink M."/>
        </authorList>
    </citation>
    <scope>NUCLEOTIDE SEQUENCE [LARGE SCALE GENOMIC DNA]</scope>
    <source>
        <strain evidence="2 3">473</strain>
    </source>
</reference>
<feature type="transmembrane region" description="Helical" evidence="1">
    <location>
        <begin position="269"/>
        <end position="293"/>
    </location>
</feature>
<name>A0A3L9LDU9_9MICC</name>
<evidence type="ECO:0000313" key="2">
    <source>
        <dbReference type="EMBL" id="RLY94482.1"/>
    </source>
</evidence>
<keyword evidence="1" id="KW-0472">Membrane</keyword>
<keyword evidence="1" id="KW-0812">Transmembrane</keyword>
<organism evidence="2 3">
    <name type="scientific">Kocuria tytonicola</name>
    <dbReference type="NCBI Taxonomy" id="2055946"/>
    <lineage>
        <taxon>Bacteria</taxon>
        <taxon>Bacillati</taxon>
        <taxon>Actinomycetota</taxon>
        <taxon>Actinomycetes</taxon>
        <taxon>Micrococcales</taxon>
        <taxon>Micrococcaceae</taxon>
        <taxon>Kocuria</taxon>
    </lineage>
</organism>
<sequence length="301" mass="31058">MSSSVPSRPAALVRTLVAALCAVLAGAGFALWLGLSWLQDHVLSPSGFQDTAASVVIEPAFQKELVGTMLDRATFGALADAHTGIGPVDDAVERARQSAVDGATSWLTAPERQTAWIKILNDTHDANIPLTATAGHAPDDLVVDVTALGSAVDQQVEDTVGVSPGIARQDLTVTVPGVHSGGVVDALVWLVQWRYVLPWLVGALVLLAVTTTPRRWHALAGSGLAGILCTGVVLAVAVSAAQTVVDASAVDPVAHLVVERVVSVLRESFVASSVTGMIWAGVVALVGVAGAVVRVRAVTYH</sequence>
<feature type="transmembrane region" description="Helical" evidence="1">
    <location>
        <begin position="186"/>
        <end position="209"/>
    </location>
</feature>
<feature type="transmembrane region" description="Helical" evidence="1">
    <location>
        <begin position="12"/>
        <end position="35"/>
    </location>
</feature>
<accession>A0A3L9LDU9</accession>
<dbReference type="AlphaFoldDB" id="A0A3L9LDU9"/>
<feature type="transmembrane region" description="Helical" evidence="1">
    <location>
        <begin position="216"/>
        <end position="238"/>
    </location>
</feature>
<keyword evidence="1" id="KW-1133">Transmembrane helix</keyword>
<protein>
    <submittedName>
        <fullName evidence="2">Uncharacterized protein</fullName>
    </submittedName>
</protein>
<keyword evidence="3" id="KW-1185">Reference proteome</keyword>